<dbReference type="Proteomes" id="UP000489600">
    <property type="component" value="Unassembled WGS sequence"/>
</dbReference>
<feature type="transmembrane region" description="Helical" evidence="11">
    <location>
        <begin position="132"/>
        <end position="153"/>
    </location>
</feature>
<keyword evidence="8 11" id="KW-1133">Transmembrane helix</keyword>
<dbReference type="PANTHER" id="PTHR10791:SF30">
    <property type="entry name" value="SUGAR TRANSPORTER SWEET1"/>
    <property type="match status" value="1"/>
</dbReference>
<reference evidence="12" key="1">
    <citation type="submission" date="2019-07" db="EMBL/GenBank/DDBJ databases">
        <authorList>
            <person name="Dittberner H."/>
        </authorList>
    </citation>
    <scope>NUCLEOTIDE SEQUENCE [LARGE SCALE GENOMIC DNA]</scope>
</reference>
<comment type="similarity">
    <text evidence="2 11">Belongs to the SWEET sugar transporter family.</text>
</comment>
<feature type="transmembrane region" description="Helical" evidence="11">
    <location>
        <begin position="165"/>
        <end position="187"/>
    </location>
</feature>
<evidence type="ECO:0000256" key="8">
    <source>
        <dbReference type="ARBA" id="ARBA00022989"/>
    </source>
</evidence>
<feature type="transmembrane region" description="Helical" evidence="11">
    <location>
        <begin position="106"/>
        <end position="126"/>
    </location>
</feature>
<name>A0A565B4W7_9BRAS</name>
<keyword evidence="5 11" id="KW-0762">Sugar transport</keyword>
<dbReference type="Pfam" id="PF03083">
    <property type="entry name" value="MtN3_slv"/>
    <property type="match status" value="1"/>
</dbReference>
<dbReference type="AlphaFoldDB" id="A0A565B4W7"/>
<keyword evidence="4" id="KW-1003">Cell membrane</keyword>
<keyword evidence="6 11" id="KW-0812">Transmembrane</keyword>
<evidence type="ECO:0000256" key="9">
    <source>
        <dbReference type="ARBA" id="ARBA00023136"/>
    </source>
</evidence>
<evidence type="ECO:0000256" key="6">
    <source>
        <dbReference type="ARBA" id="ARBA00022692"/>
    </source>
</evidence>
<keyword evidence="3 11" id="KW-0813">Transport</keyword>
<dbReference type="OrthoDB" id="1087684at2759"/>
<evidence type="ECO:0000256" key="4">
    <source>
        <dbReference type="ARBA" id="ARBA00022475"/>
    </source>
</evidence>
<keyword evidence="9 11" id="KW-0472">Membrane</keyword>
<proteinExistence type="inferred from homology"/>
<feature type="transmembrane region" description="Helical" evidence="11">
    <location>
        <begin position="6"/>
        <end position="27"/>
    </location>
</feature>
<evidence type="ECO:0000256" key="11">
    <source>
        <dbReference type="RuleBase" id="RU910715"/>
    </source>
</evidence>
<dbReference type="PANTHER" id="PTHR10791">
    <property type="entry name" value="RAG1-ACTIVATING PROTEIN 1"/>
    <property type="match status" value="1"/>
</dbReference>
<dbReference type="EMBL" id="CABITT030000003">
    <property type="protein sequence ID" value="VVA96682.1"/>
    <property type="molecule type" value="Genomic_DNA"/>
</dbReference>
<feature type="transmembrane region" description="Helical" evidence="11">
    <location>
        <begin position="48"/>
        <end position="65"/>
    </location>
</feature>
<keyword evidence="13" id="KW-1185">Reference proteome</keyword>
<comment type="function">
    <text evidence="11">Mediates both low-affinity uptake and efflux of sugar across the membrane.</text>
</comment>
<protein>
    <recommendedName>
        <fullName evidence="11">Bidirectional sugar transporter SWEET</fullName>
    </recommendedName>
</protein>
<keyword evidence="7" id="KW-0677">Repeat</keyword>
<evidence type="ECO:0000256" key="10">
    <source>
        <dbReference type="ARBA" id="ARBA00037238"/>
    </source>
</evidence>
<gene>
    <name evidence="12" type="ORF">ANE_LOCUS7127</name>
</gene>
<dbReference type="GO" id="GO:0051119">
    <property type="term" value="F:sugar transmembrane transporter activity"/>
    <property type="evidence" value="ECO:0007669"/>
    <property type="project" value="InterPro"/>
</dbReference>
<comment type="subcellular location">
    <subcellularLocation>
        <location evidence="1 11">Cell membrane</location>
        <topology evidence="1 11">Multi-pass membrane protein</topology>
    </subcellularLocation>
</comment>
<evidence type="ECO:0000313" key="12">
    <source>
        <dbReference type="EMBL" id="VVA96682.1"/>
    </source>
</evidence>
<organism evidence="12 13">
    <name type="scientific">Arabis nemorensis</name>
    <dbReference type="NCBI Taxonomy" id="586526"/>
    <lineage>
        <taxon>Eukaryota</taxon>
        <taxon>Viridiplantae</taxon>
        <taxon>Streptophyta</taxon>
        <taxon>Embryophyta</taxon>
        <taxon>Tracheophyta</taxon>
        <taxon>Spermatophyta</taxon>
        <taxon>Magnoliopsida</taxon>
        <taxon>eudicotyledons</taxon>
        <taxon>Gunneridae</taxon>
        <taxon>Pentapetalae</taxon>
        <taxon>rosids</taxon>
        <taxon>malvids</taxon>
        <taxon>Brassicales</taxon>
        <taxon>Brassicaceae</taxon>
        <taxon>Arabideae</taxon>
        <taxon>Arabis</taxon>
    </lineage>
</organism>
<feature type="transmembrane region" description="Helical" evidence="11">
    <location>
        <begin position="193"/>
        <end position="218"/>
    </location>
</feature>
<sequence length="235" mass="26661">MTNAKDIHMILGIIGTVISSLISLAPMPRFIEIYKKKSVEDGYQPQRHIAMIMKCTLWIIYGLPLVHKDNILVTITNGISLGIEVIYLVIYYMYCDHKAWRDNIRVSLLYWISFVQYFAAVTHFLPRDGGRQIFIGGFSTALTIIIHAVFAFVKTLEVEDKQIFQCMPLGLSFVSFINAAIWTAYSLIYQIDIYVLVCNGLGTLACASQIIVNVYYLLYTPTVNAIEPVNVDIDE</sequence>
<evidence type="ECO:0000256" key="3">
    <source>
        <dbReference type="ARBA" id="ARBA00022448"/>
    </source>
</evidence>
<dbReference type="InterPro" id="IPR004316">
    <property type="entry name" value="SWEET_rpt"/>
</dbReference>
<dbReference type="GO" id="GO:0005886">
    <property type="term" value="C:plasma membrane"/>
    <property type="evidence" value="ECO:0007669"/>
    <property type="project" value="UniProtKB-SubCell"/>
</dbReference>
<comment type="function">
    <text evidence="10">Mediates both low-affinity uptake and efflux of sugar across the plasma membrane.</text>
</comment>
<dbReference type="Gene3D" id="1.20.1280.290">
    <property type="match status" value="2"/>
</dbReference>
<evidence type="ECO:0000256" key="2">
    <source>
        <dbReference type="ARBA" id="ARBA00007809"/>
    </source>
</evidence>
<comment type="caution">
    <text evidence="12">The sequence shown here is derived from an EMBL/GenBank/DDBJ whole genome shotgun (WGS) entry which is preliminary data.</text>
</comment>
<accession>A0A565B4W7</accession>
<evidence type="ECO:0000256" key="5">
    <source>
        <dbReference type="ARBA" id="ARBA00022597"/>
    </source>
</evidence>
<dbReference type="InterPro" id="IPR047664">
    <property type="entry name" value="SWEET"/>
</dbReference>
<feature type="transmembrane region" description="Helical" evidence="11">
    <location>
        <begin position="71"/>
        <end position="94"/>
    </location>
</feature>
<evidence type="ECO:0000256" key="1">
    <source>
        <dbReference type="ARBA" id="ARBA00004651"/>
    </source>
</evidence>
<evidence type="ECO:0000313" key="13">
    <source>
        <dbReference type="Proteomes" id="UP000489600"/>
    </source>
</evidence>
<evidence type="ECO:0000256" key="7">
    <source>
        <dbReference type="ARBA" id="ARBA00022737"/>
    </source>
</evidence>